<protein>
    <recommendedName>
        <fullName evidence="4">Arrestin-like N-terminal domain-containing protein</fullName>
    </recommendedName>
</protein>
<dbReference type="InterPro" id="IPR014752">
    <property type="entry name" value="Arrestin-like_C"/>
</dbReference>
<dbReference type="GO" id="GO:0006886">
    <property type="term" value="P:intracellular protein transport"/>
    <property type="evidence" value="ECO:0007669"/>
    <property type="project" value="InterPro"/>
</dbReference>
<sequence>MPMKCGDVTIVVDGGNVGVHPGQQVTGKVVFGAVDGRPCAPRVVRLVVEGTAHLTLSPKTVGLFEAFYSSLRPVVLQNRTITITEHRPLLPSQATEFPFSFDVDACGEQRVLPSFKGKLVKIRWTVSCYTGRGFIPSAPKAVKEFLVVANPPFCTPEPIRSPFKSHGYCQNTDDGESQVDLEIDIEGFVESTSCDMRSQPLQGELSVLRSTKRIQSVVLRLNRIESIVYSEGDISERSEVSSLEIADGNIARGLPIPIHFLWPRGTCCPTLRHEEFSIGFEIELRINFATGQFMIERIPVTLH</sequence>
<dbReference type="Proteomes" id="UP000290189">
    <property type="component" value="Unassembled WGS sequence"/>
</dbReference>
<dbReference type="AlphaFoldDB" id="A0A3P3YCZ8"/>
<keyword evidence="2" id="KW-0496">Mitochondrion</keyword>
<dbReference type="Pfam" id="PF03643">
    <property type="entry name" value="Vps26"/>
    <property type="match status" value="1"/>
</dbReference>
<dbReference type="Gene3D" id="2.60.40.640">
    <property type="match status" value="2"/>
</dbReference>
<dbReference type="PANTHER" id="PTHR12233">
    <property type="entry name" value="VACUOLAR PROTEIN SORTING 26 RELATED"/>
    <property type="match status" value="1"/>
</dbReference>
<geneLocation type="mitochondrion" evidence="2"/>
<evidence type="ECO:0000313" key="3">
    <source>
        <dbReference type="Proteomes" id="UP000290189"/>
    </source>
</evidence>
<proteinExistence type="inferred from homology"/>
<name>A0A3P3YCZ8_PLABS</name>
<organism evidence="2 3">
    <name type="scientific">Plasmodiophora brassicae</name>
    <name type="common">Clubroot disease agent</name>
    <dbReference type="NCBI Taxonomy" id="37360"/>
    <lineage>
        <taxon>Eukaryota</taxon>
        <taxon>Sar</taxon>
        <taxon>Rhizaria</taxon>
        <taxon>Endomyxa</taxon>
        <taxon>Phytomyxea</taxon>
        <taxon>Plasmodiophorida</taxon>
        <taxon>Plasmodiophoridae</taxon>
        <taxon>Plasmodiophora</taxon>
    </lineage>
</organism>
<accession>A0A3P3YCZ8</accession>
<gene>
    <name evidence="2" type="ORF">PLBR_LOCUS5224</name>
</gene>
<dbReference type="EMBL" id="OVEO01000008">
    <property type="protein sequence ID" value="SPQ98009.1"/>
    <property type="molecule type" value="Genomic_DNA"/>
</dbReference>
<evidence type="ECO:0000313" key="2">
    <source>
        <dbReference type="EMBL" id="SPQ98009.1"/>
    </source>
</evidence>
<dbReference type="InterPro" id="IPR028934">
    <property type="entry name" value="Vps26-related"/>
</dbReference>
<comment type="similarity">
    <text evidence="1">Belongs to the VPS26 family.</text>
</comment>
<evidence type="ECO:0008006" key="4">
    <source>
        <dbReference type="Google" id="ProtNLM"/>
    </source>
</evidence>
<evidence type="ECO:0000256" key="1">
    <source>
        <dbReference type="ARBA" id="ARBA00009100"/>
    </source>
</evidence>
<reference evidence="2 3" key="1">
    <citation type="submission" date="2018-03" db="EMBL/GenBank/DDBJ databases">
        <authorList>
            <person name="Fogelqvist J."/>
        </authorList>
    </citation>
    <scope>NUCLEOTIDE SEQUENCE [LARGE SCALE GENOMIC DNA]</scope>
</reference>